<dbReference type="InterPro" id="IPR034768">
    <property type="entry name" value="4FE4S_WBL"/>
</dbReference>
<feature type="domain" description="4Fe-4S Wbl-type" evidence="1">
    <location>
        <begin position="41"/>
        <end position="109"/>
    </location>
</feature>
<reference evidence="2" key="1">
    <citation type="submission" date="2016-03" db="EMBL/GenBank/DDBJ databases">
        <authorList>
            <person name="Ploux O."/>
        </authorList>
    </citation>
    <scope>NUCLEOTIDE SEQUENCE</scope>
    <source>
        <strain evidence="2">UC10</strain>
    </source>
</reference>
<dbReference type="EMBL" id="FLQS01000017">
    <property type="protein sequence ID" value="SBS75599.1"/>
    <property type="molecule type" value="Genomic_DNA"/>
</dbReference>
<organism evidence="2">
    <name type="scientific">uncultured Mycobacterium sp</name>
    <dbReference type="NCBI Taxonomy" id="171292"/>
    <lineage>
        <taxon>Bacteria</taxon>
        <taxon>Bacillati</taxon>
        <taxon>Actinomycetota</taxon>
        <taxon>Actinomycetes</taxon>
        <taxon>Mycobacteriales</taxon>
        <taxon>Mycobacteriaceae</taxon>
        <taxon>Mycobacterium</taxon>
        <taxon>environmental samples</taxon>
    </lineage>
</organism>
<dbReference type="PROSITE" id="PS51674">
    <property type="entry name" value="4FE4S_WBL"/>
    <property type="match status" value="1"/>
</dbReference>
<dbReference type="AlphaFoldDB" id="A0A1Y5PE51"/>
<name>A0A1Y5PE51_9MYCO</name>
<accession>A0A1Y5PE51</accession>
<evidence type="ECO:0000259" key="1">
    <source>
        <dbReference type="PROSITE" id="PS51674"/>
    </source>
</evidence>
<sequence length="205" mass="22062">MTTDPNVKRTMARIWHTRTATDLMASWLDAIAAVPRLDGAACRGSVDHDIDHDCDGEPPEAREERLHRAVAVCHGCPALTACRTWLDGLSARQRPTGVVAGRVVERPGANPVNLAERPAYRPTVARQTRAWLAKHLSEHGPTAPRDVLAAAEAAGLQTRSVRLAAGVLGVTRPGGRSMRWELPRHVQPDGIAGVVTQPEGEQHAG</sequence>
<proteinExistence type="predicted"/>
<protein>
    <recommendedName>
        <fullName evidence="1">4Fe-4S Wbl-type domain-containing protein</fullName>
    </recommendedName>
</protein>
<gene>
    <name evidence="2" type="ORF">MHPYR_240059</name>
</gene>
<evidence type="ECO:0000313" key="2">
    <source>
        <dbReference type="EMBL" id="SBS75599.1"/>
    </source>
</evidence>